<accession>A0A7D3R1P9</accession>
<keyword evidence="4" id="KW-1185">Reference proteome</keyword>
<reference evidence="3 4" key="1">
    <citation type="submission" date="2020-04" db="EMBL/GenBank/DDBJ databases">
        <title>Advantages and limits of metagenomic assembly and binning of a giant virus.</title>
        <authorList>
            <person name="Schulz F."/>
            <person name="Andreani J."/>
            <person name="Francis R."/>
            <person name="Boudjemaa H."/>
            <person name="Bou Khalil J.Y."/>
            <person name="Lee J."/>
            <person name="La Scola B."/>
            <person name="Woyke T."/>
        </authorList>
    </citation>
    <scope>NUCLEOTIDE SEQUENCE [LARGE SCALE GENOMIC DNA]</scope>
    <source>
        <strain evidence="3 4">FV1/VV64</strain>
    </source>
</reference>
<dbReference type="EMBL" id="MT418680">
    <property type="protein sequence ID" value="QKF94501.1"/>
    <property type="molecule type" value="Genomic_DNA"/>
</dbReference>
<evidence type="ECO:0000256" key="2">
    <source>
        <dbReference type="SAM" id="Phobius"/>
    </source>
</evidence>
<evidence type="ECO:0000313" key="3">
    <source>
        <dbReference type="EMBL" id="QKF94501.1"/>
    </source>
</evidence>
<evidence type="ECO:0000313" key="4">
    <source>
        <dbReference type="Proteomes" id="UP001162001"/>
    </source>
</evidence>
<keyword evidence="2" id="KW-0812">Transmembrane</keyword>
<sequence length="366" mass="39761">MLLLIGPLILCCCYIILCLLSSSIYYATQGQNNTSTPPSQPPSNQPSQPSQPPSSQPSQPSQPPSNQLSEQPSNQPSQPSQPPSNQLSEQPSNQQSEPPSQPSSNQQSEPPSKPPSQSEASSENVLKYGIPIRIKAMASRWGGHDGYLSPCGSAGECNVDVALRPDKEYTIHEPDSKLRDWIIMGGEDGTPVKNGDRVKIKATASRWGGHDGYLSPCGDAGICGINVTLRSDESYNSNGGESSNLRNWIITTSDKQSNNAINIGDIVQIKATASGWGGHDGYLSPCGDAGICGIGVTLRPDKEFTIHEPDSKLRDWLIEKVPVKEGFDISISTKAIFKQENINRIIYSVLIILLIYYTYQYIMNNK</sequence>
<organism evidence="3 4">
    <name type="scientific">Fadolivirus FV1/VV64</name>
    <dbReference type="NCBI Taxonomy" id="3070911"/>
    <lineage>
        <taxon>Viruses</taxon>
        <taxon>Varidnaviria</taxon>
        <taxon>Bamfordvirae</taxon>
        <taxon>Nucleocytoviricota</taxon>
        <taxon>Megaviricetes</taxon>
        <taxon>Imitervirales</taxon>
        <taxon>Mimiviridae</taxon>
        <taxon>Klosneuvirinae</taxon>
        <taxon>Fadolivirus</taxon>
        <taxon>Fadolivirus algeromassiliense</taxon>
    </lineage>
</organism>
<feature type="compositionally biased region" description="Low complexity" evidence="1">
    <location>
        <begin position="64"/>
        <end position="123"/>
    </location>
</feature>
<gene>
    <name evidence="3" type="ORF">Fadolivirus_1_1043</name>
</gene>
<keyword evidence="2" id="KW-0472">Membrane</keyword>
<name>A0A7D3R1P9_9VIRU</name>
<proteinExistence type="predicted"/>
<dbReference type="Proteomes" id="UP001162001">
    <property type="component" value="Segment"/>
</dbReference>
<feature type="region of interest" description="Disordered" evidence="1">
    <location>
        <begin position="31"/>
        <end position="124"/>
    </location>
</feature>
<evidence type="ECO:0000256" key="1">
    <source>
        <dbReference type="SAM" id="MobiDB-lite"/>
    </source>
</evidence>
<protein>
    <submittedName>
        <fullName evidence="3">Uncharacterized protein</fullName>
    </submittedName>
</protein>
<feature type="transmembrane region" description="Helical" evidence="2">
    <location>
        <begin position="345"/>
        <end position="362"/>
    </location>
</feature>
<feature type="compositionally biased region" description="Pro residues" evidence="1">
    <location>
        <begin position="38"/>
        <end position="63"/>
    </location>
</feature>
<keyword evidence="2" id="KW-1133">Transmembrane helix</keyword>